<dbReference type="InterPro" id="IPR030387">
    <property type="entry name" value="G_Bms1/Tsr1_dom"/>
</dbReference>
<dbReference type="GO" id="GO:0005525">
    <property type="term" value="F:GTP binding"/>
    <property type="evidence" value="ECO:0007669"/>
    <property type="project" value="TreeGrafter"/>
</dbReference>
<gene>
    <name evidence="7" type="primary">TSR1</name>
    <name evidence="7" type="ORF">H4R34_000379</name>
</gene>
<evidence type="ECO:0000256" key="2">
    <source>
        <dbReference type="ARBA" id="ARBA00022517"/>
    </source>
</evidence>
<evidence type="ECO:0000256" key="4">
    <source>
        <dbReference type="ARBA" id="ARBA00038288"/>
    </source>
</evidence>
<dbReference type="GO" id="GO:0000462">
    <property type="term" value="P:maturation of SSU-rRNA from tricistronic rRNA transcript (SSU-rRNA, 5.8S rRNA, LSU-rRNA)"/>
    <property type="evidence" value="ECO:0007669"/>
    <property type="project" value="TreeGrafter"/>
</dbReference>
<feature type="domain" description="Bms1-type G" evidence="6">
    <location>
        <begin position="287"/>
        <end position="447"/>
    </location>
</feature>
<dbReference type="Proteomes" id="UP001151582">
    <property type="component" value="Unassembled WGS sequence"/>
</dbReference>
<feature type="compositionally biased region" description="Basic and acidic residues" evidence="5">
    <location>
        <begin position="568"/>
        <end position="581"/>
    </location>
</feature>
<dbReference type="GO" id="GO:0005730">
    <property type="term" value="C:nucleolus"/>
    <property type="evidence" value="ECO:0007669"/>
    <property type="project" value="UniProtKB-SubCell"/>
</dbReference>
<feature type="compositionally biased region" description="Polar residues" evidence="5">
    <location>
        <begin position="26"/>
        <end position="60"/>
    </location>
</feature>
<keyword evidence="8" id="KW-1185">Reference proteome</keyword>
<dbReference type="OrthoDB" id="119302at2759"/>
<dbReference type="GO" id="GO:0030688">
    <property type="term" value="C:preribosome, small subunit precursor"/>
    <property type="evidence" value="ECO:0007669"/>
    <property type="project" value="TreeGrafter"/>
</dbReference>
<organism evidence="7 8">
    <name type="scientific">Dimargaris verticillata</name>
    <dbReference type="NCBI Taxonomy" id="2761393"/>
    <lineage>
        <taxon>Eukaryota</taxon>
        <taxon>Fungi</taxon>
        <taxon>Fungi incertae sedis</taxon>
        <taxon>Zoopagomycota</taxon>
        <taxon>Kickxellomycotina</taxon>
        <taxon>Dimargaritomycetes</taxon>
        <taxon>Dimargaritales</taxon>
        <taxon>Dimargaritaceae</taxon>
        <taxon>Dimargaris</taxon>
    </lineage>
</organism>
<feature type="compositionally biased region" description="Acidic residues" evidence="5">
    <location>
        <begin position="607"/>
        <end position="620"/>
    </location>
</feature>
<evidence type="ECO:0000256" key="1">
    <source>
        <dbReference type="ARBA" id="ARBA00004604"/>
    </source>
</evidence>
<dbReference type="GO" id="GO:0034511">
    <property type="term" value="F:U3 snoRNA binding"/>
    <property type="evidence" value="ECO:0007669"/>
    <property type="project" value="TreeGrafter"/>
</dbReference>
<dbReference type="Pfam" id="PF08142">
    <property type="entry name" value="AARP2CN"/>
    <property type="match status" value="1"/>
</dbReference>
<comment type="similarity">
    <text evidence="4">Belongs to the TRAFAC class translation factor GTPase superfamily. Bms1-like GTPase family. TSR1 subfamily.</text>
</comment>
<protein>
    <submittedName>
        <fullName evidence="7">Ribosome biogenesis protein tsr1</fullName>
    </submittedName>
</protein>
<evidence type="ECO:0000313" key="8">
    <source>
        <dbReference type="Proteomes" id="UP001151582"/>
    </source>
</evidence>
<dbReference type="Pfam" id="PF04950">
    <property type="entry name" value="RIBIOP_C"/>
    <property type="match status" value="1"/>
</dbReference>
<dbReference type="SMART" id="SM01362">
    <property type="entry name" value="DUF663"/>
    <property type="match status" value="1"/>
</dbReference>
<evidence type="ECO:0000256" key="5">
    <source>
        <dbReference type="SAM" id="MobiDB-lite"/>
    </source>
</evidence>
<evidence type="ECO:0000256" key="3">
    <source>
        <dbReference type="ARBA" id="ARBA00023242"/>
    </source>
</evidence>
<dbReference type="GO" id="GO:0003924">
    <property type="term" value="F:GTPase activity"/>
    <property type="evidence" value="ECO:0007669"/>
    <property type="project" value="TreeGrafter"/>
</dbReference>
<dbReference type="SMART" id="SM00785">
    <property type="entry name" value="AARP2CN"/>
    <property type="match status" value="1"/>
</dbReference>
<keyword evidence="2" id="KW-0690">Ribosome biogenesis</keyword>
<dbReference type="InterPro" id="IPR039761">
    <property type="entry name" value="Bms1/Tsr1"/>
</dbReference>
<dbReference type="Pfam" id="PF22298">
    <property type="entry name" value="Tsr1_G-like"/>
    <property type="match status" value="1"/>
</dbReference>
<comment type="subcellular location">
    <subcellularLocation>
        <location evidence="1">Nucleus</location>
        <location evidence="1">Nucleolus</location>
    </subcellularLocation>
</comment>
<dbReference type="EMBL" id="JANBQB010000008">
    <property type="protein sequence ID" value="KAJ1984928.1"/>
    <property type="molecule type" value="Genomic_DNA"/>
</dbReference>
<sequence>MEFRKRNGPVDPEVVVFSDPQAAVHSGNSAVGSSRKNFMSSKLSKVTADSSEPSTSSQKPKTAEPGSEYNKMVDRILNQTGVLDHIIGSSLTGKERITHMKKRLAELGAQPEKKRFIPREARFQELRDRKRQYRAEQRVAQASGTLTGATQRELEKRYNIHGVKSKEPKEMSAFGITKYMHGIMKVNKHVLHRHGRIRPAATMPGSNVGFHHRSSLKQTNKPFKSRYATKGTLKAQTKGRVTRQPVKGKRITVVSKANRRNTAKQLQQNKRATLQAANRLFTGRHRAPKIVALIPLCTDISTAQVAQQLFAAVEAPYPSDGVERVSVHLDVDRFKQTFQLLQLSRHFWQIVDAAMAADYVVFVVSAETEVDAFGEACLSTIQAQGCSTVFTTVQFMESVAPKAKNDTKKSLHSFMHHFFPEIDKVTSLESPQEALPLLRSMAGQVPKDIQWRSWRPYLMVDRAEFVPDTADPAYGSLSVTGFLRGKPLSANRLFHIPGSGDYQIERIVAIPSPWARKTDGHNAMDAELTETVLDQPNPALQDSLVAENQPDLLMNEQTWPTEEELQEAEDRVQKMRQRTLDDPANQRTRRVPKGTSAYQAEWIVDSGSEEEADGDDDDALSQDGSNYGMMEEGDGQFPPDDMDAWSDSALPPEEYEDVALDGRSLAGGDDLPTEEEAERALEEYKSRQQERQCAERDNRHFPDEVDTPMDFPARLRFQKYRGLRSFRTSPWDPYENLPLDYGRIFQFPSFRRAERRAQYACDNAPVLPGAYITIVLTQVPAETMQRGWDLATSLRTIYGLLPHERKTSVLNFTMTRNADFTEPIRSKDRLLLQHGFRRLWVNPIFSQHIRNSKGTNNASKFERFMQLGGDACVATVYGPIQFGPAHAQLFHPSFTATHARLEPESAVFDRTRTPSGVLGAHPQALVATGHLGNCDPTRIVAKRTTLSGEVYRAYRRSIVVRFMFFNREDINWFKPIQLHSKHGRQGHIREPMGTHGYMKCVLDAPTTQMDVICMNLYKRMFPKWTTALVGSSCYQMPDPAPGLVAADAKVTAMEEDEGL</sequence>
<name>A0A9W8B7A4_9FUNG</name>
<accession>A0A9W8B7A4</accession>
<keyword evidence="3" id="KW-0539">Nucleus</keyword>
<feature type="region of interest" description="Disordered" evidence="5">
    <location>
        <begin position="24"/>
        <end position="68"/>
    </location>
</feature>
<evidence type="ECO:0000313" key="7">
    <source>
        <dbReference type="EMBL" id="KAJ1984928.1"/>
    </source>
</evidence>
<dbReference type="GO" id="GO:0000479">
    <property type="term" value="P:endonucleolytic cleavage of tricistronic rRNA transcript (SSU-rRNA, 5.8S rRNA, LSU-rRNA)"/>
    <property type="evidence" value="ECO:0007669"/>
    <property type="project" value="TreeGrafter"/>
</dbReference>
<proteinExistence type="inferred from homology"/>
<dbReference type="PANTHER" id="PTHR12858">
    <property type="entry name" value="RIBOSOME BIOGENESIS PROTEIN"/>
    <property type="match status" value="1"/>
</dbReference>
<dbReference type="PANTHER" id="PTHR12858:SF1">
    <property type="entry name" value="PRE-RRNA-PROCESSING PROTEIN TSR1 HOMOLOG"/>
    <property type="match status" value="1"/>
</dbReference>
<dbReference type="AlphaFoldDB" id="A0A9W8B7A4"/>
<reference evidence="7" key="1">
    <citation type="submission" date="2022-07" db="EMBL/GenBank/DDBJ databases">
        <title>Phylogenomic reconstructions and comparative analyses of Kickxellomycotina fungi.</title>
        <authorList>
            <person name="Reynolds N.K."/>
            <person name="Stajich J.E."/>
            <person name="Barry K."/>
            <person name="Grigoriev I.V."/>
            <person name="Crous P."/>
            <person name="Smith M.E."/>
        </authorList>
    </citation>
    <scope>NUCLEOTIDE SEQUENCE</scope>
    <source>
        <strain evidence="7">RSA 567</strain>
    </source>
</reference>
<dbReference type="PROSITE" id="PS51714">
    <property type="entry name" value="G_BMS1"/>
    <property type="match status" value="1"/>
</dbReference>
<evidence type="ECO:0000259" key="6">
    <source>
        <dbReference type="PROSITE" id="PS51714"/>
    </source>
</evidence>
<feature type="region of interest" description="Disordered" evidence="5">
    <location>
        <begin position="557"/>
        <end position="649"/>
    </location>
</feature>
<comment type="caution">
    <text evidence="7">The sequence shown here is derived from an EMBL/GenBank/DDBJ whole genome shotgun (WGS) entry which is preliminary data.</text>
</comment>
<dbReference type="InterPro" id="IPR007034">
    <property type="entry name" value="BMS1_TSR1_C"/>
</dbReference>
<dbReference type="InterPro" id="IPR012948">
    <property type="entry name" value="AARP2CN"/>
</dbReference>